<reference evidence="2 3" key="1">
    <citation type="submission" date="2024-09" db="EMBL/GenBank/DDBJ databases">
        <title>Genome sequencing and assembly of Phytophthora oleae, isolate VK10A, causative agent of rot of olive drupes.</title>
        <authorList>
            <person name="Conti Taguali S."/>
            <person name="Riolo M."/>
            <person name="La Spada F."/>
            <person name="Cacciola S.O."/>
            <person name="Dionisio G."/>
        </authorList>
    </citation>
    <scope>NUCLEOTIDE SEQUENCE [LARGE SCALE GENOMIC DNA]</scope>
    <source>
        <strain evidence="2 3">VK10A</strain>
    </source>
</reference>
<dbReference type="Proteomes" id="UP001632037">
    <property type="component" value="Unassembled WGS sequence"/>
</dbReference>
<evidence type="ECO:0000313" key="2">
    <source>
        <dbReference type="EMBL" id="KAL3662814.1"/>
    </source>
</evidence>
<keyword evidence="3" id="KW-1185">Reference proteome</keyword>
<feature type="region of interest" description="Disordered" evidence="1">
    <location>
        <begin position="50"/>
        <end position="89"/>
    </location>
</feature>
<feature type="compositionally biased region" description="Polar residues" evidence="1">
    <location>
        <begin position="1"/>
        <end position="13"/>
    </location>
</feature>
<evidence type="ECO:0000256" key="1">
    <source>
        <dbReference type="SAM" id="MobiDB-lite"/>
    </source>
</evidence>
<accession>A0ABD3FBD5</accession>
<gene>
    <name evidence="2" type="ORF">V7S43_012215</name>
</gene>
<sequence length="426" mass="48262">MPATGQVNVNKFQSDFGPASPDDSTLQSELKTIDELSALLDCVEELHSTDGSSDEFCSSPAFTDPHKLMAGGKRKRSFGSDDDDAKGSQVRMRTYTARKKEIEALTEELPALEAYVDYLKHQAAKINNQTNSTQKQQLVNSCLRDTTHRQQFALTRIHSALSDFTSRQEKLIPLDNFIHLKADRTLRLQTLLHLKPRMLRDARRFMRERTGFTDLSVPSSEQSSFVSPSGDYCALKFVVMPLEGGFDAKQVFDTLQFYLFHMEIMISEATGDLTLCEEEEPSNQAISQHRFLRSTPSGYQVESNDVIFSHFDAHNEEFGDGREYGIIAIDCVDKDELHPYSPSKKLRQDLTSIITVQTYKHKVPCPQNPKKPQTRTDVVMARSNFFKLHRTSLPLSKVEMQETIDRFACRGNLLFNAVRTSLSGEV</sequence>
<feature type="region of interest" description="Disordered" evidence="1">
    <location>
        <begin position="1"/>
        <end position="26"/>
    </location>
</feature>
<name>A0ABD3FBD5_9STRA</name>
<dbReference type="EMBL" id="JBIMZQ010000030">
    <property type="protein sequence ID" value="KAL3662814.1"/>
    <property type="molecule type" value="Genomic_DNA"/>
</dbReference>
<comment type="caution">
    <text evidence="2">The sequence shown here is derived from an EMBL/GenBank/DDBJ whole genome shotgun (WGS) entry which is preliminary data.</text>
</comment>
<proteinExistence type="predicted"/>
<evidence type="ECO:0000313" key="3">
    <source>
        <dbReference type="Proteomes" id="UP001632037"/>
    </source>
</evidence>
<organism evidence="2 3">
    <name type="scientific">Phytophthora oleae</name>
    <dbReference type="NCBI Taxonomy" id="2107226"/>
    <lineage>
        <taxon>Eukaryota</taxon>
        <taxon>Sar</taxon>
        <taxon>Stramenopiles</taxon>
        <taxon>Oomycota</taxon>
        <taxon>Peronosporomycetes</taxon>
        <taxon>Peronosporales</taxon>
        <taxon>Peronosporaceae</taxon>
        <taxon>Phytophthora</taxon>
    </lineage>
</organism>
<dbReference type="AlphaFoldDB" id="A0ABD3FBD5"/>
<protein>
    <submittedName>
        <fullName evidence="2">Uncharacterized protein</fullName>
    </submittedName>
</protein>